<comment type="caution">
    <text evidence="1">The sequence shown here is derived from an EMBL/GenBank/DDBJ whole genome shotgun (WGS) entry which is preliminary data.</text>
</comment>
<dbReference type="RefSeq" id="WP_289854007.1">
    <property type="nucleotide sequence ID" value="NZ_JAREUV010000022.1"/>
</dbReference>
<accession>A0AAW7KDX5</accession>
<name>A0AAW7KDX5_ENTFL</name>
<evidence type="ECO:0000313" key="2">
    <source>
        <dbReference type="Proteomes" id="UP001173174"/>
    </source>
</evidence>
<reference evidence="1" key="2">
    <citation type="submission" date="2023-03" db="EMBL/GenBank/DDBJ databases">
        <authorList>
            <person name="Zajac M."/>
            <person name="Kwit R."/>
            <person name="Wasyl D."/>
        </authorList>
    </citation>
    <scope>NUCLEOTIDE SEQUENCE</scope>
    <source>
        <strain evidence="1">691B_2</strain>
    </source>
</reference>
<dbReference type="EMBL" id="JAREWH010000016">
    <property type="protein sequence ID" value="MDN3193428.1"/>
    <property type="molecule type" value="Genomic_DNA"/>
</dbReference>
<organism evidence="1 2">
    <name type="scientific">Enterococcus faecalis</name>
    <name type="common">Streptococcus faecalis</name>
    <dbReference type="NCBI Taxonomy" id="1351"/>
    <lineage>
        <taxon>Bacteria</taxon>
        <taxon>Bacillati</taxon>
        <taxon>Bacillota</taxon>
        <taxon>Bacilli</taxon>
        <taxon>Lactobacillales</taxon>
        <taxon>Enterococcaceae</taxon>
        <taxon>Enterococcus</taxon>
    </lineage>
</organism>
<gene>
    <name evidence="1" type="ORF">P0E79_13100</name>
</gene>
<reference evidence="1" key="1">
    <citation type="journal article" date="2023" name="Pathogens">
        <title>Prevalence of Enterococcus spp. and the Whole-Genome Characteristics of Enterococcus faecium and Enterococcus faecalis Strains Isolated from Free-Living Birds in Poland.</title>
        <authorList>
            <person name="Kwit R."/>
            <person name="Zajac M."/>
            <person name="Smialowska-Weglinska A."/>
            <person name="Skarzynska M."/>
            <person name="Bomba A."/>
            <person name="Lalak A."/>
            <person name="Skrzypiec E."/>
            <person name="Wojdat D."/>
            <person name="Koza W."/>
            <person name="Mikos-Wojewoda E."/>
            <person name="Pasim P."/>
            <person name="Skora M."/>
            <person name="Polak M."/>
            <person name="Wiacek J."/>
            <person name="Wasyl D."/>
        </authorList>
    </citation>
    <scope>NUCLEOTIDE SEQUENCE</scope>
    <source>
        <strain evidence="1">691B_2</strain>
    </source>
</reference>
<sequence>MVWEDKKRKSEIEFTGLTEENSAIDVFIDEYYSDGDFYEDI</sequence>
<evidence type="ECO:0000313" key="1">
    <source>
        <dbReference type="EMBL" id="MDN3193428.1"/>
    </source>
</evidence>
<proteinExistence type="predicted"/>
<dbReference type="AlphaFoldDB" id="A0AAW7KDX5"/>
<protein>
    <submittedName>
        <fullName evidence="1">Uncharacterized protein</fullName>
    </submittedName>
</protein>
<dbReference type="Proteomes" id="UP001173174">
    <property type="component" value="Unassembled WGS sequence"/>
</dbReference>